<name>A0A167KB69_9FLAO</name>
<dbReference type="STRING" id="1763537.ULVI_00900"/>
<organism evidence="1 2">
    <name type="scientific">Cochleicola gelatinilyticus</name>
    <dbReference type="NCBI Taxonomy" id="1763537"/>
    <lineage>
        <taxon>Bacteria</taxon>
        <taxon>Pseudomonadati</taxon>
        <taxon>Bacteroidota</taxon>
        <taxon>Flavobacteriia</taxon>
        <taxon>Flavobacteriales</taxon>
        <taxon>Flavobacteriaceae</taxon>
        <taxon>Cochleicola</taxon>
    </lineage>
</organism>
<accession>A0A167KB69</accession>
<sequence length="274" mass="32422">MKLYLKSIAKQLNNFSLSLDKTSILIDKPWALIDEELEMQKLIFKKNKELILSKNGKVQVGKWDYFPEAKSLLIDRNSDKILCNEAFIDKGVMILKLDGTENRFFTLANENIVPDLDAYRYLKELRSQKLKIKEAELIDGRIIEIQRENEYSEPELGNPVTVEAETIEDGKYQLTKKENYYEIRKGRIFKILTEKKYTNSDGKEIYIQQQDNWKIKNGDYVYILGNPVETSIINFSNSKNLVVREGKVVRLERKNPFTRWLSKFWKQTWGYYYE</sequence>
<dbReference type="AlphaFoldDB" id="A0A167KB69"/>
<proteinExistence type="predicted"/>
<protein>
    <submittedName>
        <fullName evidence="1">Uncharacterized protein</fullName>
    </submittedName>
</protein>
<comment type="caution">
    <text evidence="1">The sequence shown here is derived from an EMBL/GenBank/DDBJ whole genome shotgun (WGS) entry which is preliminary data.</text>
</comment>
<reference evidence="1 2" key="1">
    <citation type="submission" date="2016-02" db="EMBL/GenBank/DDBJ databases">
        <title>Ulvibacter sp. LPB0005, isolated from Thais luteostoma.</title>
        <authorList>
            <person name="Shin S.-K."/>
            <person name="Yi H."/>
        </authorList>
    </citation>
    <scope>NUCLEOTIDE SEQUENCE [LARGE SCALE GENOMIC DNA]</scope>
    <source>
        <strain evidence="1 2">LPB0005</strain>
    </source>
</reference>
<gene>
    <name evidence="1" type="ORF">ULVI_00900</name>
</gene>
<evidence type="ECO:0000313" key="2">
    <source>
        <dbReference type="Proteomes" id="UP000077013"/>
    </source>
</evidence>
<dbReference type="OrthoDB" id="1424919at2"/>
<evidence type="ECO:0000313" key="1">
    <source>
        <dbReference type="EMBL" id="OAB81682.1"/>
    </source>
</evidence>
<dbReference type="Proteomes" id="UP000077013">
    <property type="component" value="Unassembled WGS sequence"/>
</dbReference>
<dbReference type="EMBL" id="LRXL01000005">
    <property type="protein sequence ID" value="OAB81682.1"/>
    <property type="molecule type" value="Genomic_DNA"/>
</dbReference>
<keyword evidence="2" id="KW-1185">Reference proteome</keyword>